<dbReference type="CDD" id="cd02947">
    <property type="entry name" value="TRX_family"/>
    <property type="match status" value="1"/>
</dbReference>
<dbReference type="EMBL" id="UYRU01078826">
    <property type="protein sequence ID" value="VDN29536.1"/>
    <property type="molecule type" value="Genomic_DNA"/>
</dbReference>
<dbReference type="PANTHER" id="PTHR46115">
    <property type="entry name" value="THIOREDOXIN-LIKE PROTEIN 1"/>
    <property type="match status" value="1"/>
</dbReference>
<evidence type="ECO:0000256" key="1">
    <source>
        <dbReference type="ARBA" id="ARBA00023157"/>
    </source>
</evidence>
<evidence type="ECO:0000313" key="4">
    <source>
        <dbReference type="Proteomes" id="UP000281553"/>
    </source>
</evidence>
<proteinExistence type="predicted"/>
<reference evidence="3 4" key="1">
    <citation type="submission" date="2018-11" db="EMBL/GenBank/DDBJ databases">
        <authorList>
            <consortium name="Pathogen Informatics"/>
        </authorList>
    </citation>
    <scope>NUCLEOTIDE SEQUENCE [LARGE SCALE GENOMIC DNA]</scope>
</reference>
<organism evidence="3 4">
    <name type="scientific">Dibothriocephalus latus</name>
    <name type="common">Fish tapeworm</name>
    <name type="synonym">Diphyllobothrium latum</name>
    <dbReference type="NCBI Taxonomy" id="60516"/>
    <lineage>
        <taxon>Eukaryota</taxon>
        <taxon>Metazoa</taxon>
        <taxon>Spiralia</taxon>
        <taxon>Lophotrochozoa</taxon>
        <taxon>Platyhelminthes</taxon>
        <taxon>Cestoda</taxon>
        <taxon>Eucestoda</taxon>
        <taxon>Diphyllobothriidea</taxon>
        <taxon>Diphyllobothriidae</taxon>
        <taxon>Dibothriocephalus</taxon>
    </lineage>
</organism>
<sequence>MLTLKEDMEEIKKISQERLVIVDFFATWCGPCKSVKAAYEQLAEEETTVTFAKLDIDVYEASLDGLNYIFCSL</sequence>
<dbReference type="InterPro" id="IPR013766">
    <property type="entry name" value="Thioredoxin_domain"/>
</dbReference>
<dbReference type="OrthoDB" id="2121326at2759"/>
<protein>
    <recommendedName>
        <fullName evidence="2">Thioredoxin domain-containing protein</fullName>
    </recommendedName>
</protein>
<name>A0A3P7QFI8_DIBLA</name>
<gene>
    <name evidence="3" type="ORF">DILT_LOCUS15385</name>
</gene>
<accession>A0A3P7QFI8</accession>
<dbReference type="SUPFAM" id="SSF52833">
    <property type="entry name" value="Thioredoxin-like"/>
    <property type="match status" value="1"/>
</dbReference>
<evidence type="ECO:0000313" key="3">
    <source>
        <dbReference type="EMBL" id="VDN29536.1"/>
    </source>
</evidence>
<dbReference type="Proteomes" id="UP000281553">
    <property type="component" value="Unassembled WGS sequence"/>
</dbReference>
<feature type="domain" description="Thioredoxin" evidence="2">
    <location>
        <begin position="13"/>
        <end position="60"/>
    </location>
</feature>
<dbReference type="Pfam" id="PF00085">
    <property type="entry name" value="Thioredoxin"/>
    <property type="match status" value="1"/>
</dbReference>
<dbReference type="Gene3D" id="3.40.30.10">
    <property type="entry name" value="Glutaredoxin"/>
    <property type="match status" value="1"/>
</dbReference>
<evidence type="ECO:0000259" key="2">
    <source>
        <dbReference type="Pfam" id="PF00085"/>
    </source>
</evidence>
<dbReference type="AlphaFoldDB" id="A0A3P7QFI8"/>
<dbReference type="InterPro" id="IPR017937">
    <property type="entry name" value="Thioredoxin_CS"/>
</dbReference>
<keyword evidence="1" id="KW-1015">Disulfide bond</keyword>
<dbReference type="PROSITE" id="PS00194">
    <property type="entry name" value="THIOREDOXIN_1"/>
    <property type="match status" value="1"/>
</dbReference>
<dbReference type="InterPro" id="IPR036249">
    <property type="entry name" value="Thioredoxin-like_sf"/>
</dbReference>
<keyword evidence="4" id="KW-1185">Reference proteome</keyword>